<reference evidence="12" key="1">
    <citation type="journal article" date="2024" name="Int. J. Syst. Evol. Microbiol.">
        <title>Pectobacterium araliae sp. nov., a pathogen causing bacterial soft rot of Japanese angelica tree in Japan.</title>
        <authorList>
            <person name="Sawada H."/>
            <person name="Someya N."/>
            <person name="Morohoshi T."/>
            <person name="Ono M."/>
            <person name="Satou M."/>
        </authorList>
    </citation>
    <scope>NUCLEOTIDE SEQUENCE [LARGE SCALE GENOMIC DNA]</scope>
    <source>
        <strain evidence="12">MAFF 302110</strain>
    </source>
</reference>
<dbReference type="InterPro" id="IPR004796">
    <property type="entry name" value="PTS_IIC_cello"/>
</dbReference>
<dbReference type="InterPro" id="IPR051088">
    <property type="entry name" value="PTS_Sugar-EIIC/EIIB"/>
</dbReference>
<feature type="transmembrane region" description="Helical" evidence="9">
    <location>
        <begin position="142"/>
        <end position="161"/>
    </location>
</feature>
<evidence type="ECO:0000256" key="6">
    <source>
        <dbReference type="ARBA" id="ARBA00022989"/>
    </source>
</evidence>
<protein>
    <recommendedName>
        <fullName evidence="8">Permease IIC component</fullName>
    </recommendedName>
</protein>
<feature type="transmembrane region" description="Helical" evidence="9">
    <location>
        <begin position="82"/>
        <end position="104"/>
    </location>
</feature>
<dbReference type="Proteomes" id="UP001377830">
    <property type="component" value="Chromosome"/>
</dbReference>
<dbReference type="InterPro" id="IPR003352">
    <property type="entry name" value="PTS_EIIC"/>
</dbReference>
<dbReference type="NCBIfam" id="TIGR00410">
    <property type="entry name" value="lacE"/>
    <property type="match status" value="1"/>
</dbReference>
<dbReference type="PANTHER" id="PTHR33989">
    <property type="match status" value="1"/>
</dbReference>
<dbReference type="AlphaFoldDB" id="A0AAN0KDX6"/>
<feature type="transmembrane region" description="Helical" evidence="9">
    <location>
        <begin position="111"/>
        <end position="130"/>
    </location>
</feature>
<dbReference type="KEGG" id="parl:PEC302110_00410"/>
<organism evidence="11 12">
    <name type="scientific">Pectobacterium araliae</name>
    <dbReference type="NCBI Taxonomy" id="3073862"/>
    <lineage>
        <taxon>Bacteria</taxon>
        <taxon>Pseudomonadati</taxon>
        <taxon>Pseudomonadota</taxon>
        <taxon>Gammaproteobacteria</taxon>
        <taxon>Enterobacterales</taxon>
        <taxon>Pectobacteriaceae</taxon>
        <taxon>Pectobacterium</taxon>
    </lineage>
</organism>
<evidence type="ECO:0000256" key="5">
    <source>
        <dbReference type="ARBA" id="ARBA00022692"/>
    </source>
</evidence>
<evidence type="ECO:0000256" key="7">
    <source>
        <dbReference type="ARBA" id="ARBA00023136"/>
    </source>
</evidence>
<dbReference type="RefSeq" id="WP_261847420.1">
    <property type="nucleotide sequence ID" value="NZ_AP028908.1"/>
</dbReference>
<evidence type="ECO:0000256" key="8">
    <source>
        <dbReference type="PIRNR" id="PIRNR006351"/>
    </source>
</evidence>
<evidence type="ECO:0000256" key="3">
    <source>
        <dbReference type="ARBA" id="ARBA00022475"/>
    </source>
</evidence>
<comment type="subcellular location">
    <subcellularLocation>
        <location evidence="1">Cell membrane</location>
        <topology evidence="1">Multi-pass membrane protein</topology>
    </subcellularLocation>
</comment>
<feature type="transmembrane region" description="Helical" evidence="9">
    <location>
        <begin position="288"/>
        <end position="306"/>
    </location>
</feature>
<evidence type="ECO:0000256" key="1">
    <source>
        <dbReference type="ARBA" id="ARBA00004651"/>
    </source>
</evidence>
<sequence>MSGLYQSMVNIIEQKITPLAGVVGQQRHIIAIRDGFIAALPFMIIGSFMLVFIFPPFSPDTTLGFARAWLDFSVAYREQLMLPYYLSMGVMTFFISVGIGASLGKHYKLDPIMTGLLALMAFLLVAAPYHDKQISTQYFSGEGIFTAILTSIYAGEVYAWLKKRHITIRLPKEVPTGVARSFEILIPVLVIVATLHPFNLFIQSATDMIIPEAIMHLLAPLISASDSLPAILISVFICQILWFAGIHGALIVTGIMNPFWMTNLALNQAALSAGAPLPHIYLQGFWDHYLLIGGVGSTLPLAFLLLRSRAVHLRTIGRMGVVPSFFNINEPILFGAPIIMNPLLFLPFIFVPMVNAVIAYTATKLGWIAQVVSLTPWTTPAPIGASWAANWAFSPVIMCLLCMVMSAAMYYPFLKVYERTLLKQEQEKQQQAAGEASA</sequence>
<evidence type="ECO:0000256" key="4">
    <source>
        <dbReference type="ARBA" id="ARBA00022597"/>
    </source>
</evidence>
<gene>
    <name evidence="11" type="ORF">PEC302110_00410</name>
</gene>
<feature type="transmembrane region" description="Helical" evidence="9">
    <location>
        <begin position="35"/>
        <end position="54"/>
    </location>
</feature>
<evidence type="ECO:0000313" key="11">
    <source>
        <dbReference type="EMBL" id="BES82944.1"/>
    </source>
</evidence>
<keyword evidence="4 8" id="KW-0762">Sugar transport</keyword>
<evidence type="ECO:0000256" key="2">
    <source>
        <dbReference type="ARBA" id="ARBA00022448"/>
    </source>
</evidence>
<evidence type="ECO:0000313" key="12">
    <source>
        <dbReference type="Proteomes" id="UP001377830"/>
    </source>
</evidence>
<keyword evidence="6 9" id="KW-1133">Transmembrane helix</keyword>
<feature type="transmembrane region" description="Helical" evidence="9">
    <location>
        <begin position="182"/>
        <end position="202"/>
    </location>
</feature>
<keyword evidence="12" id="KW-1185">Reference proteome</keyword>
<evidence type="ECO:0000259" key="10">
    <source>
        <dbReference type="PROSITE" id="PS51105"/>
    </source>
</evidence>
<keyword evidence="2 8" id="KW-0813">Transport</keyword>
<dbReference type="InterPro" id="IPR004501">
    <property type="entry name" value="PTS_EIIC_3"/>
</dbReference>
<accession>A0AAN0KDX6</accession>
<dbReference type="GO" id="GO:0005886">
    <property type="term" value="C:plasma membrane"/>
    <property type="evidence" value="ECO:0007669"/>
    <property type="project" value="UniProtKB-SubCell"/>
</dbReference>
<keyword evidence="3 8" id="KW-1003">Cell membrane</keyword>
<dbReference type="PROSITE" id="PS51105">
    <property type="entry name" value="PTS_EIIC_TYPE_3"/>
    <property type="match status" value="1"/>
</dbReference>
<dbReference type="Pfam" id="PF02378">
    <property type="entry name" value="PTS_EIIC"/>
    <property type="match status" value="1"/>
</dbReference>
<dbReference type="PANTHER" id="PTHR33989:SF4">
    <property type="entry name" value="PTS SYSTEM N,N'-DIACETYLCHITOBIOSE-SPECIFIC EIIC COMPONENT"/>
    <property type="match status" value="1"/>
</dbReference>
<feature type="transmembrane region" description="Helical" evidence="9">
    <location>
        <begin position="230"/>
        <end position="252"/>
    </location>
</feature>
<comment type="function">
    <text evidence="8">The phosphoenolpyruvate-dependent sugar phosphotransferase system (PTS), a major carbohydrate active -transport system, catalyzes the phosphorylation of incoming sugar substrates concomitant with their translocation across the cell membrane.</text>
</comment>
<evidence type="ECO:0000256" key="9">
    <source>
        <dbReference type="SAM" id="Phobius"/>
    </source>
</evidence>
<feature type="transmembrane region" description="Helical" evidence="9">
    <location>
        <begin position="343"/>
        <end position="368"/>
    </location>
</feature>
<keyword evidence="5 9" id="KW-0812">Transmembrane</keyword>
<dbReference type="EMBL" id="AP028908">
    <property type="protein sequence ID" value="BES82944.1"/>
    <property type="molecule type" value="Genomic_DNA"/>
</dbReference>
<keyword evidence="7 8" id="KW-0472">Membrane</keyword>
<dbReference type="PIRSF" id="PIRSF006351">
    <property type="entry name" value="PTS_EIIC-Cellobiose"/>
    <property type="match status" value="1"/>
</dbReference>
<proteinExistence type="predicted"/>
<feature type="domain" description="PTS EIIC type-3" evidence="10">
    <location>
        <begin position="12"/>
        <end position="413"/>
    </location>
</feature>
<dbReference type="GO" id="GO:0008982">
    <property type="term" value="F:protein-N(PI)-phosphohistidine-sugar phosphotransferase activity"/>
    <property type="evidence" value="ECO:0007669"/>
    <property type="project" value="UniProtKB-UniRule"/>
</dbReference>
<feature type="transmembrane region" description="Helical" evidence="9">
    <location>
        <begin position="388"/>
        <end position="413"/>
    </location>
</feature>
<name>A0AAN0KDX6_9GAMM</name>
<dbReference type="GO" id="GO:0009401">
    <property type="term" value="P:phosphoenolpyruvate-dependent sugar phosphotransferase system"/>
    <property type="evidence" value="ECO:0007669"/>
    <property type="project" value="InterPro"/>
</dbReference>